<dbReference type="InterPro" id="IPR000878">
    <property type="entry name" value="4pyrrol_Mease"/>
</dbReference>
<dbReference type="CDD" id="cd11642">
    <property type="entry name" value="SUMT"/>
    <property type="match status" value="1"/>
</dbReference>
<dbReference type="InterPro" id="IPR003043">
    <property type="entry name" value="Uropor_MeTrfase_CS"/>
</dbReference>
<evidence type="ECO:0000259" key="10">
    <source>
        <dbReference type="Pfam" id="PF00590"/>
    </source>
</evidence>
<dbReference type="Gene3D" id="3.30.950.10">
    <property type="entry name" value="Methyltransferase, Cobalt-precorrin-4 Transmethylase, Domain 2"/>
    <property type="match status" value="1"/>
</dbReference>
<dbReference type="RefSeq" id="WP_087456884.1">
    <property type="nucleotide sequence ID" value="NZ_CP021434.1"/>
</dbReference>
<evidence type="ECO:0000256" key="9">
    <source>
        <dbReference type="RuleBase" id="RU003960"/>
    </source>
</evidence>
<dbReference type="FunFam" id="3.30.950.10:FF:000001">
    <property type="entry name" value="Siroheme synthase"/>
    <property type="match status" value="1"/>
</dbReference>
<evidence type="ECO:0000256" key="2">
    <source>
        <dbReference type="ARBA" id="ARBA00012162"/>
    </source>
</evidence>
<evidence type="ECO:0000256" key="4">
    <source>
        <dbReference type="ARBA" id="ARBA00022603"/>
    </source>
</evidence>
<organism evidence="11 12">
    <name type="scientific">Tumebacillus avium</name>
    <dbReference type="NCBI Taxonomy" id="1903704"/>
    <lineage>
        <taxon>Bacteria</taxon>
        <taxon>Bacillati</taxon>
        <taxon>Bacillota</taxon>
        <taxon>Bacilli</taxon>
        <taxon>Bacillales</taxon>
        <taxon>Alicyclobacillaceae</taxon>
        <taxon>Tumebacillus</taxon>
    </lineage>
</organism>
<dbReference type="NCBIfam" id="NF004790">
    <property type="entry name" value="PRK06136.1"/>
    <property type="match status" value="1"/>
</dbReference>
<proteinExistence type="inferred from homology"/>
<dbReference type="SUPFAM" id="SSF53790">
    <property type="entry name" value="Tetrapyrrole methylase"/>
    <property type="match status" value="1"/>
</dbReference>
<dbReference type="InterPro" id="IPR050161">
    <property type="entry name" value="Siro_Cobalamin_biosynth"/>
</dbReference>
<evidence type="ECO:0000256" key="3">
    <source>
        <dbReference type="ARBA" id="ARBA00018323"/>
    </source>
</evidence>
<dbReference type="GO" id="GO:0019354">
    <property type="term" value="P:siroheme biosynthetic process"/>
    <property type="evidence" value="ECO:0007669"/>
    <property type="project" value="InterPro"/>
</dbReference>
<dbReference type="InterPro" id="IPR014776">
    <property type="entry name" value="4pyrrole_Mease_sub2"/>
</dbReference>
<dbReference type="KEGG" id="tum:CBW65_11170"/>
<dbReference type="PANTHER" id="PTHR45790">
    <property type="entry name" value="SIROHEME SYNTHASE-RELATED"/>
    <property type="match status" value="1"/>
</dbReference>
<name>A0A1Y0IQ83_9BACL</name>
<sequence>MKVYLVGAGPGDPKLITVRGVECIREADVILYDRLANPQLLDYAKEGAELLYVGKLPDRHSLPQEEINALLVAQALQGKVVTRLKGGDPFVFGRGGEEALALRKHGIPYEVVPGITAGIAAPAYAGIPVTQRHIASSFAIVTGHECPGKEQSSIRWDKIATAVDTLAFYLGVKNLPLICEQLIAHGRAADTPVAIIHWGTTAEQVTVQGTLATITAIAREHNVQNPSIILVGEVVNLREQLHWFDSERGNLTWNGSAR</sequence>
<evidence type="ECO:0000256" key="5">
    <source>
        <dbReference type="ARBA" id="ARBA00022679"/>
    </source>
</evidence>
<dbReference type="Pfam" id="PF00590">
    <property type="entry name" value="TP_methylase"/>
    <property type="match status" value="1"/>
</dbReference>
<evidence type="ECO:0000313" key="11">
    <source>
        <dbReference type="EMBL" id="ARU61504.1"/>
    </source>
</evidence>
<evidence type="ECO:0000256" key="7">
    <source>
        <dbReference type="ARBA" id="ARBA00023244"/>
    </source>
</evidence>
<dbReference type="PROSITE" id="PS00840">
    <property type="entry name" value="SUMT_2"/>
    <property type="match status" value="1"/>
</dbReference>
<keyword evidence="4 9" id="KW-0489">Methyltransferase</keyword>
<keyword evidence="6" id="KW-0949">S-adenosyl-L-methionine</keyword>
<evidence type="ECO:0000256" key="1">
    <source>
        <dbReference type="ARBA" id="ARBA00005879"/>
    </source>
</evidence>
<dbReference type="Gene3D" id="3.40.1010.10">
    <property type="entry name" value="Cobalt-precorrin-4 Transmethylase, Domain 1"/>
    <property type="match status" value="1"/>
</dbReference>
<dbReference type="EMBL" id="CP021434">
    <property type="protein sequence ID" value="ARU61504.1"/>
    <property type="molecule type" value="Genomic_DNA"/>
</dbReference>
<dbReference type="PROSITE" id="PS00839">
    <property type="entry name" value="SUMT_1"/>
    <property type="match status" value="1"/>
</dbReference>
<dbReference type="InterPro" id="IPR035996">
    <property type="entry name" value="4pyrrol_Methylase_sf"/>
</dbReference>
<gene>
    <name evidence="11" type="ORF">CBW65_11170</name>
</gene>
<evidence type="ECO:0000256" key="6">
    <source>
        <dbReference type="ARBA" id="ARBA00022691"/>
    </source>
</evidence>
<dbReference type="InterPro" id="IPR006366">
    <property type="entry name" value="CobA/CysG_C"/>
</dbReference>
<dbReference type="FunFam" id="3.40.1010.10:FF:000001">
    <property type="entry name" value="Siroheme synthase"/>
    <property type="match status" value="1"/>
</dbReference>
<dbReference type="EC" id="2.1.1.107" evidence="2"/>
<reference evidence="12" key="1">
    <citation type="submission" date="2017-05" db="EMBL/GenBank/DDBJ databases">
        <authorList>
            <person name="Sung H."/>
        </authorList>
    </citation>
    <scope>NUCLEOTIDE SEQUENCE [LARGE SCALE GENOMIC DNA]</scope>
    <source>
        <strain evidence="12">AR23208</strain>
    </source>
</reference>
<keyword evidence="12" id="KW-1185">Reference proteome</keyword>
<accession>A0A1Y0IQ83</accession>
<feature type="domain" description="Tetrapyrrole methylase" evidence="10">
    <location>
        <begin position="2"/>
        <end position="214"/>
    </location>
</feature>
<dbReference type="GO" id="GO:0032259">
    <property type="term" value="P:methylation"/>
    <property type="evidence" value="ECO:0007669"/>
    <property type="project" value="UniProtKB-KW"/>
</dbReference>
<dbReference type="AlphaFoldDB" id="A0A1Y0IQ83"/>
<comment type="similarity">
    <text evidence="1 9">Belongs to the precorrin methyltransferase family.</text>
</comment>
<dbReference type="InterPro" id="IPR014777">
    <property type="entry name" value="4pyrrole_Mease_sub1"/>
</dbReference>
<dbReference type="Proteomes" id="UP000195437">
    <property type="component" value="Chromosome"/>
</dbReference>
<keyword evidence="5 9" id="KW-0808">Transferase</keyword>
<dbReference type="OrthoDB" id="9815856at2"/>
<keyword evidence="7" id="KW-0627">Porphyrin biosynthesis</keyword>
<evidence type="ECO:0000256" key="8">
    <source>
        <dbReference type="ARBA" id="ARBA00079776"/>
    </source>
</evidence>
<dbReference type="GO" id="GO:0004851">
    <property type="term" value="F:uroporphyrin-III C-methyltransferase activity"/>
    <property type="evidence" value="ECO:0007669"/>
    <property type="project" value="UniProtKB-EC"/>
</dbReference>
<dbReference type="PANTHER" id="PTHR45790:SF3">
    <property type="entry name" value="S-ADENOSYL-L-METHIONINE-DEPENDENT UROPORPHYRINOGEN III METHYLTRANSFERASE, CHLOROPLASTIC"/>
    <property type="match status" value="1"/>
</dbReference>
<protein>
    <recommendedName>
        <fullName evidence="3">Uroporphyrinogen-III C-methyltransferase</fullName>
        <ecNumber evidence="2">2.1.1.107</ecNumber>
    </recommendedName>
    <alternativeName>
        <fullName evidence="8">Uroporphyrinogen III methylase</fullName>
    </alternativeName>
</protein>
<evidence type="ECO:0000313" key="12">
    <source>
        <dbReference type="Proteomes" id="UP000195437"/>
    </source>
</evidence>
<dbReference type="NCBIfam" id="TIGR01469">
    <property type="entry name" value="cobA_cysG_Cterm"/>
    <property type="match status" value="1"/>
</dbReference>